<dbReference type="EMBL" id="LIAE01010154">
    <property type="protein sequence ID" value="PAV66125.1"/>
    <property type="molecule type" value="Genomic_DNA"/>
</dbReference>
<evidence type="ECO:0000256" key="1">
    <source>
        <dbReference type="SAM" id="MobiDB-lite"/>
    </source>
</evidence>
<name>A0A2A2JWP0_9BILA</name>
<gene>
    <name evidence="2" type="ORF">WR25_05444</name>
</gene>
<proteinExistence type="predicted"/>
<evidence type="ECO:0000313" key="3">
    <source>
        <dbReference type="Proteomes" id="UP000218231"/>
    </source>
</evidence>
<sequence length="189" mass="20588">MARPRQLSWVEEVSAIANEHRQLRGRAVTSGCQRGRPPPHLHDLARQYLEVGLSPVLRHDHRASLAGDERQAASRRDIADGVARQHDGDSGHHGDVVFADGEFEIDEIDLGFDRCATKRNSLVGIERTSGHDHQAGVHDLVAEQELGNGSDMGADMGGLVGVHGLSSLFHPHHGDHIDLPIPLFFSPPP</sequence>
<accession>A0A2A2JWP0</accession>
<organism evidence="2 3">
    <name type="scientific">Diploscapter pachys</name>
    <dbReference type="NCBI Taxonomy" id="2018661"/>
    <lineage>
        <taxon>Eukaryota</taxon>
        <taxon>Metazoa</taxon>
        <taxon>Ecdysozoa</taxon>
        <taxon>Nematoda</taxon>
        <taxon>Chromadorea</taxon>
        <taxon>Rhabditida</taxon>
        <taxon>Rhabditina</taxon>
        <taxon>Rhabditomorpha</taxon>
        <taxon>Rhabditoidea</taxon>
        <taxon>Rhabditidae</taxon>
        <taxon>Diploscapter</taxon>
    </lineage>
</organism>
<protein>
    <submittedName>
        <fullName evidence="2">Uncharacterized protein</fullName>
    </submittedName>
</protein>
<dbReference type="Proteomes" id="UP000218231">
    <property type="component" value="Unassembled WGS sequence"/>
</dbReference>
<feature type="region of interest" description="Disordered" evidence="1">
    <location>
        <begin position="64"/>
        <end position="93"/>
    </location>
</feature>
<keyword evidence="3" id="KW-1185">Reference proteome</keyword>
<feature type="compositionally biased region" description="Basic and acidic residues" evidence="1">
    <location>
        <begin position="67"/>
        <end position="93"/>
    </location>
</feature>
<dbReference type="AlphaFoldDB" id="A0A2A2JWP0"/>
<evidence type="ECO:0000313" key="2">
    <source>
        <dbReference type="EMBL" id="PAV66125.1"/>
    </source>
</evidence>
<reference evidence="2 3" key="1">
    <citation type="journal article" date="2017" name="Curr. Biol.">
        <title>Genome architecture and evolution of a unichromosomal asexual nematode.</title>
        <authorList>
            <person name="Fradin H."/>
            <person name="Zegar C."/>
            <person name="Gutwein M."/>
            <person name="Lucas J."/>
            <person name="Kovtun M."/>
            <person name="Corcoran D."/>
            <person name="Baugh L.R."/>
            <person name="Kiontke K."/>
            <person name="Gunsalus K."/>
            <person name="Fitch D.H."/>
            <person name="Piano F."/>
        </authorList>
    </citation>
    <scope>NUCLEOTIDE SEQUENCE [LARGE SCALE GENOMIC DNA]</scope>
    <source>
        <strain evidence="2">PF1309</strain>
    </source>
</reference>
<comment type="caution">
    <text evidence="2">The sequence shown here is derived from an EMBL/GenBank/DDBJ whole genome shotgun (WGS) entry which is preliminary data.</text>
</comment>